<proteinExistence type="predicted"/>
<evidence type="ECO:0000313" key="2">
    <source>
        <dbReference type="Proteomes" id="UP000247409"/>
    </source>
</evidence>
<comment type="caution">
    <text evidence="1">The sequence shown here is derived from an EMBL/GenBank/DDBJ whole genome shotgun (WGS) entry which is preliminary data.</text>
</comment>
<evidence type="ECO:0000313" key="1">
    <source>
        <dbReference type="EMBL" id="PXF46461.1"/>
    </source>
</evidence>
<sequence>MADAPEAVAGGLSAIPVCLETGQLGKVNVRLFEDGVHATS</sequence>
<organism evidence="1 2">
    <name type="scientific">Gracilariopsis chorda</name>
    <dbReference type="NCBI Taxonomy" id="448386"/>
    <lineage>
        <taxon>Eukaryota</taxon>
        <taxon>Rhodophyta</taxon>
        <taxon>Florideophyceae</taxon>
        <taxon>Rhodymeniophycidae</taxon>
        <taxon>Gracilariales</taxon>
        <taxon>Gracilariaceae</taxon>
        <taxon>Gracilariopsis</taxon>
    </lineage>
</organism>
<keyword evidence="2" id="KW-1185">Reference proteome</keyword>
<dbReference type="AlphaFoldDB" id="A0A2V3IWH7"/>
<name>A0A2V3IWH7_9FLOR</name>
<dbReference type="EMBL" id="NBIV01000038">
    <property type="protein sequence ID" value="PXF46461.1"/>
    <property type="molecule type" value="Genomic_DNA"/>
</dbReference>
<gene>
    <name evidence="1" type="ORF">BWQ96_03786</name>
</gene>
<dbReference type="Proteomes" id="UP000247409">
    <property type="component" value="Unassembled WGS sequence"/>
</dbReference>
<protein>
    <submittedName>
        <fullName evidence="1">Uncharacterized protein</fullName>
    </submittedName>
</protein>
<reference evidence="1 2" key="1">
    <citation type="journal article" date="2018" name="Mol. Biol. Evol.">
        <title>Analysis of the draft genome of the red seaweed Gracilariopsis chorda provides insights into genome size evolution in Rhodophyta.</title>
        <authorList>
            <person name="Lee J."/>
            <person name="Yang E.C."/>
            <person name="Graf L."/>
            <person name="Yang J.H."/>
            <person name="Qiu H."/>
            <person name="Zel Zion U."/>
            <person name="Chan C.X."/>
            <person name="Stephens T.G."/>
            <person name="Weber A.P.M."/>
            <person name="Boo G.H."/>
            <person name="Boo S.M."/>
            <person name="Kim K.M."/>
            <person name="Shin Y."/>
            <person name="Jung M."/>
            <person name="Lee S.J."/>
            <person name="Yim H.S."/>
            <person name="Lee J.H."/>
            <person name="Bhattacharya D."/>
            <person name="Yoon H.S."/>
        </authorList>
    </citation>
    <scope>NUCLEOTIDE SEQUENCE [LARGE SCALE GENOMIC DNA]</scope>
    <source>
        <strain evidence="1 2">SKKU-2015</strain>
        <tissue evidence="1">Whole body</tissue>
    </source>
</reference>
<accession>A0A2V3IWH7</accession>